<dbReference type="Proteomes" id="UP001483337">
    <property type="component" value="Chromosome"/>
</dbReference>
<protein>
    <submittedName>
        <fullName evidence="1">Uncharacterized protein</fullName>
    </submittedName>
</protein>
<dbReference type="EMBL" id="CP150886">
    <property type="protein sequence ID" value="WZB89014.1"/>
    <property type="molecule type" value="Genomic_DNA"/>
</dbReference>
<proteinExistence type="predicted"/>
<evidence type="ECO:0000313" key="1">
    <source>
        <dbReference type="EMBL" id="WZB89014.1"/>
    </source>
</evidence>
<gene>
    <name evidence="1" type="ORF">WJM97_04865</name>
</gene>
<sequence>MLEKLFLASILTFSFGLFAEIGWFEGNQKIVQTPSHQQIVFNSVKNYDQTKIDADRQ</sequence>
<organism evidence="1 2">
    <name type="scientific">Okeanomitos corallinicola TIOX110</name>
    <dbReference type="NCBI Taxonomy" id="3133117"/>
    <lineage>
        <taxon>Bacteria</taxon>
        <taxon>Bacillati</taxon>
        <taxon>Cyanobacteriota</taxon>
        <taxon>Cyanophyceae</taxon>
        <taxon>Nostocales</taxon>
        <taxon>Aphanizomenonaceae</taxon>
        <taxon>Okeanomitos</taxon>
    </lineage>
</organism>
<dbReference type="RefSeq" id="WP_353931919.1">
    <property type="nucleotide sequence ID" value="NZ_CP150886.1"/>
</dbReference>
<evidence type="ECO:0000313" key="2">
    <source>
        <dbReference type="Proteomes" id="UP001483337"/>
    </source>
</evidence>
<accession>A0ABZ2UUF3</accession>
<reference evidence="1 2" key="1">
    <citation type="submission" date="2024-04" db="EMBL/GenBank/DDBJ databases">
        <title>Okeanomitos corallinicola gen. &amp; sp. nov. (Nostocales, Cyanobacteria), a new toxic marine heterocyst-forming cyanobacterium from a coral reef.</title>
        <authorList>
            <person name="Li H."/>
            <person name="Li R."/>
            <person name="Kang J."/>
            <person name="Hii K.S."/>
            <person name="Mohamed H.F."/>
            <person name="Xu X."/>
            <person name="Luo Z."/>
        </authorList>
    </citation>
    <scope>NUCLEOTIDE SEQUENCE [LARGE SCALE GENOMIC DNA]</scope>
    <source>
        <strain evidence="1 2">TIOX110</strain>
    </source>
</reference>
<keyword evidence="2" id="KW-1185">Reference proteome</keyword>
<name>A0ABZ2UUF3_9CYAN</name>